<feature type="coiled-coil region" evidence="9">
    <location>
        <begin position="130"/>
        <end position="164"/>
    </location>
</feature>
<dbReference type="GO" id="GO:0005763">
    <property type="term" value="C:mitochondrial small ribosomal subunit"/>
    <property type="evidence" value="ECO:0007669"/>
    <property type="project" value="InterPro"/>
</dbReference>
<organism evidence="10 11">
    <name type="scientific">Diabrotica balteata</name>
    <name type="common">Banded cucumber beetle</name>
    <dbReference type="NCBI Taxonomy" id="107213"/>
    <lineage>
        <taxon>Eukaryota</taxon>
        <taxon>Metazoa</taxon>
        <taxon>Ecdysozoa</taxon>
        <taxon>Arthropoda</taxon>
        <taxon>Hexapoda</taxon>
        <taxon>Insecta</taxon>
        <taxon>Pterygota</taxon>
        <taxon>Neoptera</taxon>
        <taxon>Endopterygota</taxon>
        <taxon>Coleoptera</taxon>
        <taxon>Polyphaga</taxon>
        <taxon>Cucujiformia</taxon>
        <taxon>Chrysomeloidea</taxon>
        <taxon>Chrysomelidae</taxon>
        <taxon>Galerucinae</taxon>
        <taxon>Diabroticina</taxon>
        <taxon>Diabroticites</taxon>
        <taxon>Diabrotica</taxon>
    </lineage>
</organism>
<dbReference type="EMBL" id="OU898280">
    <property type="protein sequence ID" value="CAG9835146.1"/>
    <property type="molecule type" value="Genomic_DNA"/>
</dbReference>
<dbReference type="InterPro" id="IPR026140">
    <property type="entry name" value="Ribosomal_mS26"/>
</dbReference>
<evidence type="ECO:0000256" key="7">
    <source>
        <dbReference type="ARBA" id="ARBA00035138"/>
    </source>
</evidence>
<accession>A0A9N9T458</accession>
<evidence type="ECO:0000256" key="1">
    <source>
        <dbReference type="ARBA" id="ARBA00004173"/>
    </source>
</evidence>
<evidence type="ECO:0000313" key="10">
    <source>
        <dbReference type="EMBL" id="CAG9835146.1"/>
    </source>
</evidence>
<dbReference type="PANTHER" id="PTHR21035:SF2">
    <property type="entry name" value="SMALL RIBOSOMAL SUBUNIT PROTEIN MS26"/>
    <property type="match status" value="1"/>
</dbReference>
<evidence type="ECO:0000256" key="5">
    <source>
        <dbReference type="ARBA" id="ARBA00023128"/>
    </source>
</evidence>
<dbReference type="Proteomes" id="UP001153709">
    <property type="component" value="Chromosome 5"/>
</dbReference>
<dbReference type="AlphaFoldDB" id="A0A9N9T458"/>
<dbReference type="PANTHER" id="PTHR21035">
    <property type="entry name" value="28S RIBOSOMAL PROTEIN S26, MITOCHONDRIAL"/>
    <property type="match status" value="1"/>
</dbReference>
<dbReference type="Pfam" id="PF14943">
    <property type="entry name" value="MRP-S26"/>
    <property type="match status" value="1"/>
</dbReference>
<evidence type="ECO:0000256" key="8">
    <source>
        <dbReference type="ARBA" id="ARBA00035344"/>
    </source>
</evidence>
<keyword evidence="4" id="KW-0689">Ribosomal protein</keyword>
<evidence type="ECO:0000256" key="4">
    <source>
        <dbReference type="ARBA" id="ARBA00022980"/>
    </source>
</evidence>
<keyword evidence="9" id="KW-0175">Coiled coil</keyword>
<evidence type="ECO:0000256" key="9">
    <source>
        <dbReference type="SAM" id="Coils"/>
    </source>
</evidence>
<keyword evidence="6" id="KW-0687">Ribonucleoprotein</keyword>
<evidence type="ECO:0000256" key="6">
    <source>
        <dbReference type="ARBA" id="ARBA00023274"/>
    </source>
</evidence>
<dbReference type="OrthoDB" id="5988811at2759"/>
<evidence type="ECO:0000256" key="3">
    <source>
        <dbReference type="ARBA" id="ARBA00022946"/>
    </source>
</evidence>
<evidence type="ECO:0000313" key="11">
    <source>
        <dbReference type="Proteomes" id="UP001153709"/>
    </source>
</evidence>
<sequence>MYRLTNICSSTLSDLTNYTKYETVRYLRKRKPIHLGTAKSKLFRIPKRPVLPPDEKLELMRLFNNYRTTMKSLRYYFMVNHSAEFAEVSEDPEESRRVFLEDFQKCSEINAKWNEKQKELREKDIADQHEAELTYVMQRLELEKKKQQEKMEEIEEIVKAEKVASKDFITAENLNEAIERALANPVDYNFALTPSGEKILGRDTIPNKEKDTVSVKQ</sequence>
<keyword evidence="3" id="KW-0809">Transit peptide</keyword>
<name>A0A9N9T458_DIABA</name>
<comment type="subcellular location">
    <subcellularLocation>
        <location evidence="1">Mitochondrion</location>
    </subcellularLocation>
</comment>
<proteinExistence type="inferred from homology"/>
<keyword evidence="11" id="KW-1185">Reference proteome</keyword>
<keyword evidence="5" id="KW-0496">Mitochondrion</keyword>
<gene>
    <name evidence="10" type="ORF">DIABBA_LOCUS8372</name>
</gene>
<evidence type="ECO:0000256" key="2">
    <source>
        <dbReference type="ARBA" id="ARBA00009672"/>
    </source>
</evidence>
<protein>
    <recommendedName>
        <fullName evidence="7">Small ribosomal subunit protein mS26</fullName>
    </recommendedName>
    <alternativeName>
        <fullName evidence="8">28S ribosomal protein S26, mitochondrial</fullName>
    </alternativeName>
</protein>
<reference evidence="10" key="1">
    <citation type="submission" date="2022-01" db="EMBL/GenBank/DDBJ databases">
        <authorList>
            <person name="King R."/>
        </authorList>
    </citation>
    <scope>NUCLEOTIDE SEQUENCE</scope>
</reference>
<comment type="similarity">
    <text evidence="2">Belongs to the mitochondrion-specific ribosomal protein mS26 family.</text>
</comment>